<dbReference type="SMART" id="SM00382">
    <property type="entry name" value="AAA"/>
    <property type="match status" value="2"/>
</dbReference>
<dbReference type="Pfam" id="PF00664">
    <property type="entry name" value="ABC_membrane"/>
    <property type="match status" value="2"/>
</dbReference>
<organism evidence="13 14">
    <name type="scientific">Prymnesium parvum</name>
    <name type="common">Toxic golden alga</name>
    <dbReference type="NCBI Taxonomy" id="97485"/>
    <lineage>
        <taxon>Eukaryota</taxon>
        <taxon>Haptista</taxon>
        <taxon>Haptophyta</taxon>
        <taxon>Prymnesiophyceae</taxon>
        <taxon>Prymnesiales</taxon>
        <taxon>Prymnesiaceae</taxon>
        <taxon>Prymnesium</taxon>
    </lineage>
</organism>
<dbReference type="SUPFAM" id="SSF90123">
    <property type="entry name" value="ABC transporter transmembrane region"/>
    <property type="match status" value="2"/>
</dbReference>
<dbReference type="PANTHER" id="PTHR43394">
    <property type="entry name" value="ATP-DEPENDENT PERMEASE MDL1, MITOCHONDRIAL"/>
    <property type="match status" value="1"/>
</dbReference>
<evidence type="ECO:0008006" key="15">
    <source>
        <dbReference type="Google" id="ProtNLM"/>
    </source>
</evidence>
<evidence type="ECO:0000313" key="14">
    <source>
        <dbReference type="Proteomes" id="UP001515480"/>
    </source>
</evidence>
<dbReference type="SUPFAM" id="SSF52540">
    <property type="entry name" value="P-loop containing nucleoside triphosphate hydrolases"/>
    <property type="match status" value="2"/>
</dbReference>
<dbReference type="InterPro" id="IPR027417">
    <property type="entry name" value="P-loop_NTPase"/>
</dbReference>
<feature type="transmembrane region" description="Helical" evidence="10">
    <location>
        <begin position="1026"/>
        <end position="1048"/>
    </location>
</feature>
<keyword evidence="4 10" id="KW-0812">Transmembrane</keyword>
<dbReference type="FunFam" id="3.40.50.300:FF:000251">
    <property type="entry name" value="ABC transporter B family member 19"/>
    <property type="match status" value="2"/>
</dbReference>
<comment type="caution">
    <text evidence="13">The sequence shown here is derived from an EMBL/GenBank/DDBJ whole genome shotgun (WGS) entry which is preliminary data.</text>
</comment>
<feature type="transmembrane region" description="Helical" evidence="10">
    <location>
        <begin position="20"/>
        <end position="44"/>
    </location>
</feature>
<proteinExistence type="inferred from homology"/>
<dbReference type="PANTHER" id="PTHR43394:SF11">
    <property type="entry name" value="ATP-BINDING CASSETTE TRANSPORTER"/>
    <property type="match status" value="1"/>
</dbReference>
<evidence type="ECO:0000256" key="6">
    <source>
        <dbReference type="ARBA" id="ARBA00022741"/>
    </source>
</evidence>
<dbReference type="Gene3D" id="1.20.1560.10">
    <property type="entry name" value="ABC transporter type 1, transmembrane domain"/>
    <property type="match status" value="2"/>
</dbReference>
<dbReference type="GO" id="GO:0090374">
    <property type="term" value="P:oligopeptide export from mitochondrion"/>
    <property type="evidence" value="ECO:0007669"/>
    <property type="project" value="TreeGrafter"/>
</dbReference>
<evidence type="ECO:0000256" key="9">
    <source>
        <dbReference type="ARBA" id="ARBA00023136"/>
    </source>
</evidence>
<evidence type="ECO:0000259" key="11">
    <source>
        <dbReference type="PROSITE" id="PS50893"/>
    </source>
</evidence>
<dbReference type="InterPro" id="IPR039421">
    <property type="entry name" value="Type_1_exporter"/>
</dbReference>
<keyword evidence="14" id="KW-1185">Reference proteome</keyword>
<dbReference type="InterPro" id="IPR017871">
    <property type="entry name" value="ABC_transporter-like_CS"/>
</dbReference>
<evidence type="ECO:0000256" key="10">
    <source>
        <dbReference type="SAM" id="Phobius"/>
    </source>
</evidence>
<reference evidence="13 14" key="1">
    <citation type="journal article" date="2024" name="Science">
        <title>Giant polyketide synthase enzymes in the biosynthesis of giant marine polyether toxins.</title>
        <authorList>
            <person name="Fallon T.R."/>
            <person name="Shende V.V."/>
            <person name="Wierzbicki I.H."/>
            <person name="Pendleton A.L."/>
            <person name="Watervoot N.F."/>
            <person name="Auber R.P."/>
            <person name="Gonzalez D.J."/>
            <person name="Wisecaver J.H."/>
            <person name="Moore B.S."/>
        </authorList>
    </citation>
    <scope>NUCLEOTIDE SEQUENCE [LARGE SCALE GENOMIC DNA]</scope>
    <source>
        <strain evidence="13 14">12B1</strain>
    </source>
</reference>
<keyword evidence="6" id="KW-0547">Nucleotide-binding</keyword>
<dbReference type="Proteomes" id="UP001515480">
    <property type="component" value="Unassembled WGS sequence"/>
</dbReference>
<feature type="domain" description="ABC transporter" evidence="11">
    <location>
        <begin position="446"/>
        <end position="685"/>
    </location>
</feature>
<feature type="transmembrane region" description="Helical" evidence="10">
    <location>
        <begin position="783"/>
        <end position="805"/>
    </location>
</feature>
<dbReference type="CDD" id="cd18578">
    <property type="entry name" value="ABC_6TM_Pgp_ABCB1_D2_like"/>
    <property type="match status" value="1"/>
</dbReference>
<evidence type="ECO:0000259" key="12">
    <source>
        <dbReference type="PROSITE" id="PS50929"/>
    </source>
</evidence>
<sequence length="1364" mass="145993">MPSSNGLMTLVQFATGVDRLLTIGAAVFATGAGVTQGSMLFAIFDIFDVAGAATLTGGVVDMGRVMDTVYLLFLIGGVVGFACFCFFSLGGLAAAHQKAKWRKALVKAVLRQDVGWFDVSNPQELTTKMSESIEAIYKGLDGPSYMLFLSLGLSTMGFTIGFTRAWDVSLVMVSIFPLVVVSGALMARRLMESAKRRAASYYKAGGIASECLYAMRTVASFGLEGMFEEKYAHCLQLSASAEYAQGPYTGFVVGLTLASFMLLQVAGFFYSGYQVGGEIRDSQFPYSGNGSYSYCAHGNNSLALITEADTCPDELRPWLMTCALAAAIDNMYKGGSGFEAGYSVSEVTKVPTAAAFQQSVIEDGPASYLEENASYYDCLLPATTAVLAVFAIVNGAQGFVQVGQPMLNITKAIASAQSLSQILDRKSEIDPFEESGATLPSVRGDVEVRDVVFAYPTAPEHIVCKGYSLSVTAGQTCALCGPSGSGKSTIIALLERFYNPQEGELLLDGVNIKTLNVRWLRQQLGLVAQEPVLFMGTVSENIAHGKPGATQAEIEEAAKQANAHTFIVENLGDGYNTDVGQGGNRLSGGQKQRVAIARALIKRPAVLLLDEATSALDNESERVVQAALDEIMAKQKRTTIVIAHRLSTIRNADTIAVVHEGKVVEKGSYDGLMQNENGRFYQLALEQQRMAKRDSQFLNGHEARDVKKLEAKQPEAVRQVHVVSSGPVGKGPGTTTREGNVVIRVEADEVVAAPKGGEGEKSDAMTPAAARKRLAVLHRESRCVLALGAAFAAVSACLPMVGFYFMANFFEVLFRPNPDDIEREATLNCIFVLCICLGIVLATTGDVSCFNVAGVRLTTLMRKRGMNAFLRQDISFFDIDSNSAGDLTTFLAEKVTTVQSLTNGSLSSFVRIVSCIGTLIVICFIFGPWQLSLSLLGLYPMVGGAIGFIVAAATGNSGKVKNRSKGGEAADESQGQAEERTAGALIGEVVLAIRTVASLNAEQKLYEDYCRGVDAVMQSELKQGMVNGIAVALGNASMMLIMGFMFWYGQYLFSIGETDFTGTQIPPLMMFASVMVVITAAVQVMDVPTALIAAKVYFDATERQSAIDPFEESGATLPSVRGDVEVRDVVFAYPTAPEHIVCKGYSLSVTAGQTCALCGPSGSGKSTIIALLERFYDPQEGELLLDGVNIKTLNVRWLRQQLGLVGQEPVLFMGSVSENIAHGKPGATQAEIEEAAKQANAHTFIVENLGDGYNTDVGQRGGQLSGGQKQRIAIARALIKRPTVLLLDEATSALDNESERVVQAALDEIMAKQKRTTIVIAHRLSTIRNADTIAVVHEGRVVEKGSHEHLLAQGGMYAKLAIIL</sequence>
<accession>A0AB34JDX3</accession>
<evidence type="ECO:0000256" key="3">
    <source>
        <dbReference type="ARBA" id="ARBA00022448"/>
    </source>
</evidence>
<dbReference type="GO" id="GO:0005743">
    <property type="term" value="C:mitochondrial inner membrane"/>
    <property type="evidence" value="ECO:0007669"/>
    <property type="project" value="TreeGrafter"/>
</dbReference>
<dbReference type="PROSITE" id="PS50893">
    <property type="entry name" value="ABC_TRANSPORTER_2"/>
    <property type="match status" value="2"/>
</dbReference>
<evidence type="ECO:0000256" key="2">
    <source>
        <dbReference type="ARBA" id="ARBA00007577"/>
    </source>
</evidence>
<evidence type="ECO:0000313" key="13">
    <source>
        <dbReference type="EMBL" id="KAL1519342.1"/>
    </source>
</evidence>
<keyword evidence="7" id="KW-0067">ATP-binding</keyword>
<feature type="transmembrane region" description="Helical" evidence="10">
    <location>
        <begin position="69"/>
        <end position="95"/>
    </location>
</feature>
<name>A0AB34JDX3_PRYPA</name>
<feature type="domain" description="ABC transmembrane type-1" evidence="12">
    <location>
        <begin position="786"/>
        <end position="1086"/>
    </location>
</feature>
<keyword evidence="5" id="KW-0677">Repeat</keyword>
<dbReference type="GO" id="GO:0005524">
    <property type="term" value="F:ATP binding"/>
    <property type="evidence" value="ECO:0007669"/>
    <property type="project" value="UniProtKB-KW"/>
</dbReference>
<dbReference type="Gene3D" id="3.40.50.300">
    <property type="entry name" value="P-loop containing nucleotide triphosphate hydrolases"/>
    <property type="match status" value="2"/>
</dbReference>
<feature type="transmembrane region" description="Helical" evidence="10">
    <location>
        <begin position="168"/>
        <end position="187"/>
    </location>
</feature>
<feature type="transmembrane region" description="Helical" evidence="10">
    <location>
        <begin position="909"/>
        <end position="929"/>
    </location>
</feature>
<dbReference type="InterPro" id="IPR036640">
    <property type="entry name" value="ABC1_TM_sf"/>
</dbReference>
<evidence type="ECO:0000256" key="8">
    <source>
        <dbReference type="ARBA" id="ARBA00022989"/>
    </source>
</evidence>
<gene>
    <name evidence="13" type="ORF">AB1Y20_022868</name>
</gene>
<dbReference type="PROSITE" id="PS50929">
    <property type="entry name" value="ABC_TM1F"/>
    <property type="match status" value="2"/>
</dbReference>
<feature type="transmembrane region" description="Helical" evidence="10">
    <location>
        <begin position="1068"/>
        <end position="1094"/>
    </location>
</feature>
<dbReference type="GO" id="GO:0016887">
    <property type="term" value="F:ATP hydrolysis activity"/>
    <property type="evidence" value="ECO:0007669"/>
    <property type="project" value="InterPro"/>
</dbReference>
<dbReference type="PROSITE" id="PS00211">
    <property type="entry name" value="ABC_TRANSPORTER_1"/>
    <property type="match status" value="2"/>
</dbReference>
<evidence type="ECO:0000256" key="4">
    <source>
        <dbReference type="ARBA" id="ARBA00022692"/>
    </source>
</evidence>
<dbReference type="EMBL" id="JBGBPQ010000009">
    <property type="protein sequence ID" value="KAL1519342.1"/>
    <property type="molecule type" value="Genomic_DNA"/>
</dbReference>
<feature type="transmembrane region" description="Helical" evidence="10">
    <location>
        <begin position="145"/>
        <end position="162"/>
    </location>
</feature>
<feature type="transmembrane region" description="Helical" evidence="10">
    <location>
        <begin position="935"/>
        <end position="955"/>
    </location>
</feature>
<evidence type="ECO:0000256" key="5">
    <source>
        <dbReference type="ARBA" id="ARBA00022737"/>
    </source>
</evidence>
<comment type="subcellular location">
    <subcellularLocation>
        <location evidence="1">Membrane</location>
        <topology evidence="1">Multi-pass membrane protein</topology>
    </subcellularLocation>
</comment>
<feature type="domain" description="ABC transmembrane type-1" evidence="12">
    <location>
        <begin position="23"/>
        <end position="275"/>
    </location>
</feature>
<protein>
    <recommendedName>
        <fullName evidence="15">Bile salt export pump</fullName>
    </recommendedName>
</protein>
<dbReference type="CDD" id="cd03249">
    <property type="entry name" value="ABC_MTABC3_MDL1_MDL2"/>
    <property type="match status" value="2"/>
</dbReference>
<dbReference type="InterPro" id="IPR003439">
    <property type="entry name" value="ABC_transporter-like_ATP-bd"/>
</dbReference>
<dbReference type="InterPro" id="IPR011527">
    <property type="entry name" value="ABC1_TM_dom"/>
</dbReference>
<feature type="domain" description="ABC transporter" evidence="11">
    <location>
        <begin position="1124"/>
        <end position="1363"/>
    </location>
</feature>
<keyword evidence="8 10" id="KW-1133">Transmembrane helix</keyword>
<evidence type="ECO:0000256" key="1">
    <source>
        <dbReference type="ARBA" id="ARBA00004141"/>
    </source>
</evidence>
<dbReference type="Pfam" id="PF00005">
    <property type="entry name" value="ABC_tran"/>
    <property type="match status" value="2"/>
</dbReference>
<keyword evidence="3" id="KW-0813">Transport</keyword>
<keyword evidence="9 10" id="KW-0472">Membrane</keyword>
<feature type="transmembrane region" description="Helical" evidence="10">
    <location>
        <begin position="825"/>
        <end position="854"/>
    </location>
</feature>
<dbReference type="GO" id="GO:0015421">
    <property type="term" value="F:ABC-type oligopeptide transporter activity"/>
    <property type="evidence" value="ECO:0007669"/>
    <property type="project" value="TreeGrafter"/>
</dbReference>
<evidence type="ECO:0000256" key="7">
    <source>
        <dbReference type="ARBA" id="ARBA00022840"/>
    </source>
</evidence>
<dbReference type="InterPro" id="IPR003593">
    <property type="entry name" value="AAA+_ATPase"/>
</dbReference>
<comment type="similarity">
    <text evidence="2">Belongs to the ABC transporter superfamily. ABCB family. Multidrug resistance exporter (TC 3.A.1.201) subfamily.</text>
</comment>